<keyword evidence="2" id="KW-0732">Signal</keyword>
<feature type="compositionally biased region" description="Polar residues" evidence="1">
    <location>
        <begin position="341"/>
        <end position="351"/>
    </location>
</feature>
<gene>
    <name evidence="5" type="primary">LOC112686067</name>
    <name evidence="3" type="ORF">g.150625</name>
</gene>
<dbReference type="Proteomes" id="UP000694846">
    <property type="component" value="Unplaced"/>
</dbReference>
<evidence type="ECO:0000313" key="4">
    <source>
        <dbReference type="Proteomes" id="UP000694846"/>
    </source>
</evidence>
<feature type="region of interest" description="Disordered" evidence="1">
    <location>
        <begin position="376"/>
        <end position="432"/>
    </location>
</feature>
<organism evidence="3">
    <name type="scientific">Sipha flava</name>
    <name type="common">yellow sugarcane aphid</name>
    <dbReference type="NCBI Taxonomy" id="143950"/>
    <lineage>
        <taxon>Eukaryota</taxon>
        <taxon>Metazoa</taxon>
        <taxon>Ecdysozoa</taxon>
        <taxon>Arthropoda</taxon>
        <taxon>Hexapoda</taxon>
        <taxon>Insecta</taxon>
        <taxon>Pterygota</taxon>
        <taxon>Neoptera</taxon>
        <taxon>Paraneoptera</taxon>
        <taxon>Hemiptera</taxon>
        <taxon>Sternorrhyncha</taxon>
        <taxon>Aphidomorpha</taxon>
        <taxon>Aphidoidea</taxon>
        <taxon>Aphididae</taxon>
        <taxon>Sipha</taxon>
    </lineage>
</organism>
<evidence type="ECO:0000313" key="3">
    <source>
        <dbReference type="EMBL" id="MBY72766.1"/>
    </source>
</evidence>
<dbReference type="EMBL" id="GGMS01003563">
    <property type="protein sequence ID" value="MBY72766.1"/>
    <property type="molecule type" value="Transcribed_RNA"/>
</dbReference>
<feature type="compositionally biased region" description="Low complexity" evidence="1">
    <location>
        <begin position="316"/>
        <end position="340"/>
    </location>
</feature>
<feature type="region of interest" description="Disordered" evidence="1">
    <location>
        <begin position="221"/>
        <end position="255"/>
    </location>
</feature>
<proteinExistence type="predicted"/>
<evidence type="ECO:0000313" key="5">
    <source>
        <dbReference type="RefSeq" id="XP_025413970.1"/>
    </source>
</evidence>
<name>A0A2S2Q4W7_9HEMI</name>
<sequence>MLSTFAVCFWATTAFAACNVKTRVHYIRAEDRSRGAVNSYFPERLQSRTSSIFGSAGGQAQTAATGFPYRFVFPANHPALSRPVYSSPFAQTSHQSESPYSAEDLFSPSSSKHHPLSEFKNQQQQPLGYETIGKVQYEYFGGGGGGGKHLVQPQPYHLIKQPKHYQSYELGPNAANTVQHQPNQPVHQSFYPSTSASVAQPIMLLIPSSGQPGAPYQTLVLVPSSASSPPPSPPPPPSLPQHQSPVFTGFHPQIHHLPPPAQFLPGFVTHPRGPPMVASFPSGLGGGGGGSIGLGRFPGAQLFHRSHEPLQKQQHHSQYSQQKSSHSSPLQLPPSTSYQSPASYQGSGSVNVQHTTATGSASAAAAATAAAAAAAAAAAQQPLEDKVSHGSGASGENSDDRSENSAETKREEKSPEFGDKTNAKLPKRIVVT</sequence>
<dbReference type="AlphaFoldDB" id="A0A2S2Q4W7"/>
<evidence type="ECO:0000256" key="2">
    <source>
        <dbReference type="SAM" id="SignalP"/>
    </source>
</evidence>
<dbReference type="RefSeq" id="XP_025413970.1">
    <property type="nucleotide sequence ID" value="XM_025558185.1"/>
</dbReference>
<feature type="compositionally biased region" description="Basic and acidic residues" evidence="1">
    <location>
        <begin position="398"/>
        <end position="422"/>
    </location>
</feature>
<keyword evidence="4" id="KW-1185">Reference proteome</keyword>
<feature type="signal peptide" evidence="2">
    <location>
        <begin position="1"/>
        <end position="16"/>
    </location>
</feature>
<accession>A0A2S2Q4W7</accession>
<evidence type="ECO:0000256" key="1">
    <source>
        <dbReference type="SAM" id="MobiDB-lite"/>
    </source>
</evidence>
<feature type="region of interest" description="Disordered" evidence="1">
    <location>
        <begin position="86"/>
        <end position="125"/>
    </location>
</feature>
<reference evidence="3" key="1">
    <citation type="submission" date="2018-04" db="EMBL/GenBank/DDBJ databases">
        <title>Transcriptome assembly of Sipha flava.</title>
        <authorList>
            <person name="Scully E.D."/>
            <person name="Geib S.M."/>
            <person name="Palmer N.A."/>
            <person name="Koch K."/>
            <person name="Bradshaw J."/>
            <person name="Heng-Moss T."/>
            <person name="Sarath G."/>
        </authorList>
    </citation>
    <scope>NUCLEOTIDE SEQUENCE</scope>
</reference>
<feature type="compositionally biased region" description="Polar residues" evidence="1">
    <location>
        <begin position="88"/>
        <end position="99"/>
    </location>
</feature>
<feature type="compositionally biased region" description="Pro residues" evidence="1">
    <location>
        <begin position="228"/>
        <end position="239"/>
    </location>
</feature>
<dbReference type="GeneID" id="112686067"/>
<reference evidence="5" key="2">
    <citation type="submission" date="2025-04" db="UniProtKB">
        <authorList>
            <consortium name="RefSeq"/>
        </authorList>
    </citation>
    <scope>IDENTIFICATION</scope>
    <source>
        <tissue evidence="5">Whole body</tissue>
    </source>
</reference>
<feature type="region of interest" description="Disordered" evidence="1">
    <location>
        <begin position="307"/>
        <end position="351"/>
    </location>
</feature>
<feature type="chain" id="PRO_5044579026" evidence="2">
    <location>
        <begin position="17"/>
        <end position="432"/>
    </location>
</feature>
<dbReference type="OrthoDB" id="6622937at2759"/>
<protein>
    <submittedName>
        <fullName evidence="5">Ecdysone-induced protein 75B-like</fullName>
    </submittedName>
</protein>